<keyword evidence="4 9" id="KW-0812">Transmembrane</keyword>
<sequence>MRWVGADASGCTMQKRLKNIAHPFLAFIIAAFSLVFECDVWLFTPPKQWWFISVLMLAQALAISCYWSPVWCSVALLLLNGVGEYAISGYAQFTSYFMFLAVILICYKTSNRIAAALCLLMMSYTCLETMIRPGSFTGYGCLAFCMIYAVASTIGRYMAWEQRRMERMRESVMVESRLRQLEANQYLAAYLHDALSQELALISMETQLHAVDKSVPDEERWRRVSDYTQNALADLRGIITQLRGDGDFKKNGDEPENVVALLRREAAAGDRLLHDHGFSGETVLESAQDANMHSSELCGLLSLICHELYTNMLKHAETARPYHVSISLSSSHVCIRYANGIGEQSVAGGGNGLRSLQSLITSMGGDFSHDADDGGWSGTVEIPLQ</sequence>
<dbReference type="Gene3D" id="3.30.565.10">
    <property type="entry name" value="Histidine kinase-like ATPase, C-terminal domain"/>
    <property type="match status" value="1"/>
</dbReference>
<evidence type="ECO:0000256" key="9">
    <source>
        <dbReference type="SAM" id="Phobius"/>
    </source>
</evidence>
<feature type="transmembrane region" description="Helical" evidence="9">
    <location>
        <begin position="49"/>
        <end position="79"/>
    </location>
</feature>
<evidence type="ECO:0000256" key="1">
    <source>
        <dbReference type="ARBA" id="ARBA00004651"/>
    </source>
</evidence>
<dbReference type="PANTHER" id="PTHR24421">
    <property type="entry name" value="NITRATE/NITRITE SENSOR PROTEIN NARX-RELATED"/>
    <property type="match status" value="1"/>
</dbReference>
<organism evidence="11 12">
    <name type="scientific">Bifidobacterium animalis subsp. lactis CNCM I-2494</name>
    <dbReference type="NCBI Taxonomy" id="1042403"/>
    <lineage>
        <taxon>Bacteria</taxon>
        <taxon>Bacillati</taxon>
        <taxon>Actinomycetota</taxon>
        <taxon>Actinomycetes</taxon>
        <taxon>Bifidobacteriales</taxon>
        <taxon>Bifidobacteriaceae</taxon>
        <taxon>Bifidobacterium</taxon>
    </lineage>
</organism>
<dbReference type="KEGG" id="bnm:BALAC2494_00420"/>
<dbReference type="GeneID" id="29695929"/>
<dbReference type="EMBL" id="CP002915">
    <property type="protein sequence ID" value="AEK30163.1"/>
    <property type="molecule type" value="Genomic_DNA"/>
</dbReference>
<name>A0A806FID5_BIFAN</name>
<accession>A0A806FID5</accession>
<evidence type="ECO:0000313" key="11">
    <source>
        <dbReference type="EMBL" id="AEK30163.1"/>
    </source>
</evidence>
<keyword evidence="7" id="KW-0902">Two-component regulatory system</keyword>
<reference evidence="11 12" key="1">
    <citation type="journal article" date="2011" name="J. Bacteriol.">
        <title>Genome Sequence of the Probiotic Strain Bifidobacterium animalis subsp. lactis CNCM I-2494.</title>
        <authorList>
            <person name="Chervaux C."/>
            <person name="Grimaldi C."/>
            <person name="Bolotin A."/>
            <person name="Quinquis B."/>
            <person name="Legrain-Raspaud S."/>
            <person name="van Hylckama Vlieg J.E."/>
            <person name="Denariaz G."/>
            <person name="Smokvina T."/>
        </authorList>
    </citation>
    <scope>NUCLEOTIDE SEQUENCE [LARGE SCALE GENOMIC DNA]</scope>
    <source>
        <strain evidence="11 12">CNCM I-2494</strain>
    </source>
</reference>
<dbReference type="RefSeq" id="WP_004218104.1">
    <property type="nucleotide sequence ID" value="NC_017215.1"/>
</dbReference>
<dbReference type="InterPro" id="IPR050482">
    <property type="entry name" value="Sensor_HK_TwoCompSys"/>
</dbReference>
<comment type="subcellular location">
    <subcellularLocation>
        <location evidence="1">Cell membrane</location>
        <topology evidence="1">Multi-pass membrane protein</topology>
    </subcellularLocation>
</comment>
<evidence type="ECO:0000256" key="2">
    <source>
        <dbReference type="ARBA" id="ARBA00022475"/>
    </source>
</evidence>
<protein>
    <recommendedName>
        <fullName evidence="10">Signal transduction histidine kinase subgroup 3 dimerisation and phosphoacceptor domain-containing protein</fullName>
    </recommendedName>
</protein>
<dbReference type="InterPro" id="IPR011712">
    <property type="entry name" value="Sig_transdc_His_kin_sub3_dim/P"/>
</dbReference>
<evidence type="ECO:0000313" key="12">
    <source>
        <dbReference type="Proteomes" id="UP000008394"/>
    </source>
</evidence>
<proteinExistence type="predicted"/>
<evidence type="ECO:0000256" key="8">
    <source>
        <dbReference type="ARBA" id="ARBA00023136"/>
    </source>
</evidence>
<keyword evidence="8 9" id="KW-0472">Membrane</keyword>
<feature type="transmembrane region" description="Helical" evidence="9">
    <location>
        <begin position="137"/>
        <end position="159"/>
    </location>
</feature>
<evidence type="ECO:0000259" key="10">
    <source>
        <dbReference type="Pfam" id="PF07730"/>
    </source>
</evidence>
<dbReference type="InterPro" id="IPR036890">
    <property type="entry name" value="HATPase_C_sf"/>
</dbReference>
<dbReference type="GO" id="GO:0046983">
    <property type="term" value="F:protein dimerization activity"/>
    <property type="evidence" value="ECO:0007669"/>
    <property type="project" value="InterPro"/>
</dbReference>
<evidence type="ECO:0000256" key="4">
    <source>
        <dbReference type="ARBA" id="ARBA00022692"/>
    </source>
</evidence>
<feature type="transmembrane region" description="Helical" evidence="9">
    <location>
        <begin position="20"/>
        <end position="42"/>
    </location>
</feature>
<dbReference type="GO" id="GO:0005886">
    <property type="term" value="C:plasma membrane"/>
    <property type="evidence" value="ECO:0007669"/>
    <property type="project" value="UniProtKB-SubCell"/>
</dbReference>
<dbReference type="Pfam" id="PF07730">
    <property type="entry name" value="HisKA_3"/>
    <property type="match status" value="1"/>
</dbReference>
<feature type="transmembrane region" description="Helical" evidence="9">
    <location>
        <begin position="113"/>
        <end position="131"/>
    </location>
</feature>
<dbReference type="AlphaFoldDB" id="A0A806FID5"/>
<evidence type="ECO:0000256" key="7">
    <source>
        <dbReference type="ARBA" id="ARBA00023012"/>
    </source>
</evidence>
<feature type="domain" description="Signal transduction histidine kinase subgroup 3 dimerisation and phosphoacceptor" evidence="10">
    <location>
        <begin position="188"/>
        <end position="244"/>
    </location>
</feature>
<keyword evidence="2" id="KW-1003">Cell membrane</keyword>
<feature type="transmembrane region" description="Helical" evidence="9">
    <location>
        <begin position="85"/>
        <end position="106"/>
    </location>
</feature>
<keyword evidence="3" id="KW-0808">Transferase</keyword>
<dbReference type="Proteomes" id="UP000008394">
    <property type="component" value="Chromosome"/>
</dbReference>
<dbReference type="PANTHER" id="PTHR24421:SF37">
    <property type="entry name" value="SENSOR HISTIDINE KINASE NARS"/>
    <property type="match status" value="1"/>
</dbReference>
<evidence type="ECO:0000256" key="6">
    <source>
        <dbReference type="ARBA" id="ARBA00022989"/>
    </source>
</evidence>
<keyword evidence="6 9" id="KW-1133">Transmembrane helix</keyword>
<evidence type="ECO:0000256" key="3">
    <source>
        <dbReference type="ARBA" id="ARBA00022679"/>
    </source>
</evidence>
<keyword evidence="5" id="KW-0418">Kinase</keyword>
<gene>
    <name evidence="11" type="ORF">BALAC2494_00420</name>
</gene>
<dbReference type="GO" id="GO:0000155">
    <property type="term" value="F:phosphorelay sensor kinase activity"/>
    <property type="evidence" value="ECO:0007669"/>
    <property type="project" value="InterPro"/>
</dbReference>
<evidence type="ECO:0000256" key="5">
    <source>
        <dbReference type="ARBA" id="ARBA00022777"/>
    </source>
</evidence>